<dbReference type="InterPro" id="IPR020084">
    <property type="entry name" value="NUDIX_hydrolase_CS"/>
</dbReference>
<dbReference type="CDD" id="cd02440">
    <property type="entry name" value="AdoMet_MTases"/>
    <property type="match status" value="1"/>
</dbReference>
<dbReference type="Proteomes" id="UP000608024">
    <property type="component" value="Unassembled WGS sequence"/>
</dbReference>
<dbReference type="InterPro" id="IPR029068">
    <property type="entry name" value="Glyas_Bleomycin-R_OHBP_Dase"/>
</dbReference>
<organism evidence="5 6">
    <name type="scientific">Streptomyces longispororuber</name>
    <dbReference type="NCBI Taxonomy" id="68230"/>
    <lineage>
        <taxon>Bacteria</taxon>
        <taxon>Bacillati</taxon>
        <taxon>Actinomycetota</taxon>
        <taxon>Actinomycetes</taxon>
        <taxon>Kitasatosporales</taxon>
        <taxon>Streptomycetaceae</taxon>
        <taxon>Streptomyces</taxon>
    </lineage>
</organism>
<reference evidence="5" key="1">
    <citation type="journal article" date="2014" name="Int. J. Syst. Evol. Microbiol.">
        <title>Complete genome sequence of Corynebacterium casei LMG S-19264T (=DSM 44701T), isolated from a smear-ripened cheese.</title>
        <authorList>
            <consortium name="US DOE Joint Genome Institute (JGI-PGF)"/>
            <person name="Walter F."/>
            <person name="Albersmeier A."/>
            <person name="Kalinowski J."/>
            <person name="Ruckert C."/>
        </authorList>
    </citation>
    <scope>NUCLEOTIDE SEQUENCE</scope>
    <source>
        <strain evidence="5">JCM 4784</strain>
    </source>
</reference>
<dbReference type="AlphaFoldDB" id="A0A918ZUH2"/>
<dbReference type="InterPro" id="IPR037523">
    <property type="entry name" value="VOC_core"/>
</dbReference>
<comment type="caution">
    <text evidence="5">The sequence shown here is derived from an EMBL/GenBank/DDBJ whole genome shotgun (WGS) entry which is preliminary data.</text>
</comment>
<protein>
    <submittedName>
        <fullName evidence="5">Uncharacterized protein</fullName>
    </submittedName>
</protein>
<feature type="compositionally biased region" description="Basic and acidic residues" evidence="2">
    <location>
        <begin position="14"/>
        <end position="57"/>
    </location>
</feature>
<dbReference type="Pfam" id="PF00293">
    <property type="entry name" value="NUDIX"/>
    <property type="match status" value="1"/>
</dbReference>
<dbReference type="Gene3D" id="3.40.50.150">
    <property type="entry name" value="Vaccinia Virus protein VP39"/>
    <property type="match status" value="1"/>
</dbReference>
<evidence type="ECO:0000256" key="2">
    <source>
        <dbReference type="SAM" id="MobiDB-lite"/>
    </source>
</evidence>
<dbReference type="SUPFAM" id="SSF53335">
    <property type="entry name" value="S-adenosyl-L-methionine-dependent methyltransferases"/>
    <property type="match status" value="1"/>
</dbReference>
<dbReference type="RefSeq" id="WP_190137786.1">
    <property type="nucleotide sequence ID" value="NZ_BNBT01000072.1"/>
</dbReference>
<dbReference type="SUPFAM" id="SSF55811">
    <property type="entry name" value="Nudix"/>
    <property type="match status" value="1"/>
</dbReference>
<dbReference type="SUPFAM" id="SSF54593">
    <property type="entry name" value="Glyoxalase/Bleomycin resistance protein/Dihydroxybiphenyl dioxygenase"/>
    <property type="match status" value="1"/>
</dbReference>
<evidence type="ECO:0000259" key="3">
    <source>
        <dbReference type="PROSITE" id="PS51462"/>
    </source>
</evidence>
<evidence type="ECO:0000256" key="1">
    <source>
        <dbReference type="ARBA" id="ARBA00022801"/>
    </source>
</evidence>
<dbReference type="PROSITE" id="PS51819">
    <property type="entry name" value="VOC"/>
    <property type="match status" value="1"/>
</dbReference>
<dbReference type="CDD" id="cd04683">
    <property type="entry name" value="NUDIX_Hydrolase"/>
    <property type="match status" value="1"/>
</dbReference>
<evidence type="ECO:0000313" key="5">
    <source>
        <dbReference type="EMBL" id="GHE71236.1"/>
    </source>
</evidence>
<dbReference type="EMBL" id="BNBT01000072">
    <property type="protein sequence ID" value="GHE71236.1"/>
    <property type="molecule type" value="Genomic_DNA"/>
</dbReference>
<feature type="domain" description="VOC" evidence="4">
    <location>
        <begin position="431"/>
        <end position="556"/>
    </location>
</feature>
<evidence type="ECO:0000313" key="6">
    <source>
        <dbReference type="Proteomes" id="UP000608024"/>
    </source>
</evidence>
<keyword evidence="1" id="KW-0378">Hydrolase</keyword>
<evidence type="ECO:0000259" key="4">
    <source>
        <dbReference type="PROSITE" id="PS51819"/>
    </source>
</evidence>
<dbReference type="InterPro" id="IPR029063">
    <property type="entry name" value="SAM-dependent_MTases_sf"/>
</dbReference>
<name>A0A918ZUH2_9ACTN</name>
<dbReference type="GO" id="GO:0017000">
    <property type="term" value="P:antibiotic biosynthetic process"/>
    <property type="evidence" value="ECO:0007669"/>
    <property type="project" value="UniProtKB-ARBA"/>
</dbReference>
<dbReference type="Pfam" id="PF13669">
    <property type="entry name" value="Glyoxalase_4"/>
    <property type="match status" value="1"/>
</dbReference>
<sequence length="558" mass="60801">MTSDVTAGGGRGRTTVDRADEVDRGHEADRAEQADRVDRGHEAEQAERADRGYEADRADRVEQVDWDAEAAAFDDAPDHGLRDPEVRAAWAERLADWLPDGPGDVLDLGCGTGSLALLAAERGHRVTAVDLSPAMAERARAKLAGHDALVLVGDAARPPVGERRYDAVMARHVLWLLPDPDAALRHWCSLLRPGGRLVLVEGVWGRTSPVGIPAARLTEALAPLVAHTHTERLSGDPRLWGGPVADERYALLGTARRAGAPSRHVEVVDVHLVLRRGEEVLLARRAGTGYGDGLLHLPSGHVEDGEDVRAAMVREAREELGLRLDPAELRAVLVLQHRGPGGAPRTGWFFEARYGAGGEPVNAEPHKCAGLSWHPLDDLPDDMVAYCRAGLERLRAGDHFAVHWQHDEDTVAHDPGAPDRTVPLGLGRAGALHHVELWVPDLASAEASWGWLLEELGYTREQVWERGRSWRRGEAYVVLEQSAALRPGRHDRCAPGVNHLAFHVPDRAALDRLVRLAPGHGWTPLFAERYPYAGGPAHCAAYLEDGLGYEVELVAGRR</sequence>
<dbReference type="Gene3D" id="3.10.180.10">
    <property type="entry name" value="2,3-Dihydroxybiphenyl 1,2-Dioxygenase, domain 1"/>
    <property type="match status" value="1"/>
</dbReference>
<dbReference type="Pfam" id="PF08241">
    <property type="entry name" value="Methyltransf_11"/>
    <property type="match status" value="1"/>
</dbReference>
<reference evidence="5" key="2">
    <citation type="submission" date="2020-09" db="EMBL/GenBank/DDBJ databases">
        <authorList>
            <person name="Sun Q."/>
            <person name="Ohkuma M."/>
        </authorList>
    </citation>
    <scope>NUCLEOTIDE SEQUENCE</scope>
    <source>
        <strain evidence="5">JCM 4784</strain>
    </source>
</reference>
<dbReference type="InterPro" id="IPR000086">
    <property type="entry name" value="NUDIX_hydrolase_dom"/>
</dbReference>
<dbReference type="InterPro" id="IPR015797">
    <property type="entry name" value="NUDIX_hydrolase-like_dom_sf"/>
</dbReference>
<dbReference type="InterPro" id="IPR013216">
    <property type="entry name" value="Methyltransf_11"/>
</dbReference>
<accession>A0A918ZUH2</accession>
<keyword evidence="6" id="KW-1185">Reference proteome</keyword>
<dbReference type="Gene3D" id="3.90.79.10">
    <property type="entry name" value="Nucleoside Triphosphate Pyrophosphohydrolase"/>
    <property type="match status" value="1"/>
</dbReference>
<dbReference type="PROSITE" id="PS00893">
    <property type="entry name" value="NUDIX_BOX"/>
    <property type="match status" value="1"/>
</dbReference>
<dbReference type="GO" id="GO:0016787">
    <property type="term" value="F:hydrolase activity"/>
    <property type="evidence" value="ECO:0007669"/>
    <property type="project" value="UniProtKB-KW"/>
</dbReference>
<gene>
    <name evidence="5" type="ORF">GCM10018785_44470</name>
</gene>
<feature type="domain" description="Nudix hydrolase" evidence="3">
    <location>
        <begin position="263"/>
        <end position="396"/>
    </location>
</feature>
<feature type="region of interest" description="Disordered" evidence="2">
    <location>
        <begin position="1"/>
        <end position="57"/>
    </location>
</feature>
<proteinExistence type="predicted"/>
<dbReference type="PROSITE" id="PS51462">
    <property type="entry name" value="NUDIX"/>
    <property type="match status" value="1"/>
</dbReference>
<dbReference type="GO" id="GO:0008757">
    <property type="term" value="F:S-adenosylmethionine-dependent methyltransferase activity"/>
    <property type="evidence" value="ECO:0007669"/>
    <property type="project" value="InterPro"/>
</dbReference>
<dbReference type="PANTHER" id="PTHR43861">
    <property type="entry name" value="TRANS-ACONITATE 2-METHYLTRANSFERASE-RELATED"/>
    <property type="match status" value="1"/>
</dbReference>